<dbReference type="STRING" id="1407499.HHUB_2255"/>
<dbReference type="InterPro" id="IPR011991">
    <property type="entry name" value="ArsR-like_HTH"/>
</dbReference>
<dbReference type="Proteomes" id="UP000066737">
    <property type="component" value="Chromosome I"/>
</dbReference>
<dbReference type="InterPro" id="IPR036388">
    <property type="entry name" value="WH-like_DNA-bd_sf"/>
</dbReference>
<dbReference type="Pfam" id="PF12802">
    <property type="entry name" value="MarR_2"/>
    <property type="match status" value="1"/>
</dbReference>
<dbReference type="EMBL" id="LN831302">
    <property type="protein sequence ID" value="CQH55602.1"/>
    <property type="molecule type" value="Genomic_DNA"/>
</dbReference>
<dbReference type="SUPFAM" id="SSF46785">
    <property type="entry name" value="Winged helix' DNA-binding domain"/>
    <property type="match status" value="1"/>
</dbReference>
<dbReference type="KEGG" id="hhb:Hhub_2255"/>
<accession>A0A0U5CXS4</accession>
<evidence type="ECO:0000313" key="2">
    <source>
        <dbReference type="EMBL" id="CQH55602.1"/>
    </source>
</evidence>
<evidence type="ECO:0000259" key="1">
    <source>
        <dbReference type="Pfam" id="PF12802"/>
    </source>
</evidence>
<dbReference type="AlphaFoldDB" id="A0A0U5CXS4"/>
<dbReference type="GeneID" id="26658904"/>
<reference evidence="3" key="1">
    <citation type="journal article" date="2016" name="Environ. Microbiol.">
        <title>The complete genome of a viable archaeum isolated from 123-million-year-old rock salt.</title>
        <authorList>
            <person name="Jaakkola S.T."/>
            <person name="Pfeiffer F."/>
            <person name="Ravantti J.J."/>
            <person name="Guo Q."/>
            <person name="Liu Y."/>
            <person name="Chen X."/>
            <person name="Ma H."/>
            <person name="Yang C."/>
            <person name="Oksanen H.M."/>
            <person name="Bamford D.H."/>
        </authorList>
    </citation>
    <scope>NUCLEOTIDE SEQUENCE</scope>
    <source>
        <strain evidence="3">JI20-1</strain>
    </source>
</reference>
<sequence length="125" mass="13851">MAVRFDDYDPDDGRIDVSDGTNAHTILSFLAENPDLGFTPKEIHEQTGVPRGSVGSTLARLEEHGLVRHKGDYWAVAEDDRLGSIVAMNHSFDAFAAYTDRYADNDDWAADLPDLDENHDVDTEA</sequence>
<dbReference type="RefSeq" id="WP_059056668.1">
    <property type="nucleotide sequence ID" value="NZ_CEML01000002.1"/>
</dbReference>
<proteinExistence type="predicted"/>
<evidence type="ECO:0000313" key="3">
    <source>
        <dbReference type="Proteomes" id="UP000066737"/>
    </source>
</evidence>
<dbReference type="CDD" id="cd00090">
    <property type="entry name" value="HTH_ARSR"/>
    <property type="match status" value="1"/>
</dbReference>
<dbReference type="InterPro" id="IPR036390">
    <property type="entry name" value="WH_DNA-bd_sf"/>
</dbReference>
<keyword evidence="3" id="KW-1185">Reference proteome</keyword>
<dbReference type="OrthoDB" id="195563at2157"/>
<dbReference type="Gene3D" id="1.10.10.10">
    <property type="entry name" value="Winged helix-like DNA-binding domain superfamily/Winged helix DNA-binding domain"/>
    <property type="match status" value="1"/>
</dbReference>
<dbReference type="InterPro" id="IPR000835">
    <property type="entry name" value="HTH_MarR-typ"/>
</dbReference>
<organism evidence="2 3">
    <name type="scientific">Halobacterium hubeiense</name>
    <dbReference type="NCBI Taxonomy" id="1407499"/>
    <lineage>
        <taxon>Archaea</taxon>
        <taxon>Methanobacteriati</taxon>
        <taxon>Methanobacteriota</taxon>
        <taxon>Stenosarchaea group</taxon>
        <taxon>Halobacteria</taxon>
        <taxon>Halobacteriales</taxon>
        <taxon>Halobacteriaceae</taxon>
        <taxon>Halobacterium</taxon>
    </lineage>
</organism>
<gene>
    <name evidence="2" type="ORF">HHUB_2255</name>
</gene>
<dbReference type="GO" id="GO:0003700">
    <property type="term" value="F:DNA-binding transcription factor activity"/>
    <property type="evidence" value="ECO:0007669"/>
    <property type="project" value="InterPro"/>
</dbReference>
<feature type="domain" description="HTH marR-type" evidence="1">
    <location>
        <begin position="22"/>
        <end position="70"/>
    </location>
</feature>
<name>A0A0U5CXS4_9EURY</name>
<protein>
    <submittedName>
        <fullName evidence="2">HTH domain protein</fullName>
    </submittedName>
</protein>